<feature type="transmembrane region" description="Helical" evidence="6">
    <location>
        <begin position="278"/>
        <end position="296"/>
    </location>
</feature>
<evidence type="ECO:0000256" key="3">
    <source>
        <dbReference type="ARBA" id="ARBA00022989"/>
    </source>
</evidence>
<feature type="transmembrane region" description="Helical" evidence="6">
    <location>
        <begin position="180"/>
        <end position="201"/>
    </location>
</feature>
<dbReference type="Proteomes" id="UP001610631">
    <property type="component" value="Unassembled WGS sequence"/>
</dbReference>
<evidence type="ECO:0000256" key="6">
    <source>
        <dbReference type="RuleBase" id="RU361157"/>
    </source>
</evidence>
<proteinExistence type="inferred from homology"/>
<organism evidence="8 9">
    <name type="scientific">Streptomyces racemochromogenes</name>
    <dbReference type="NCBI Taxonomy" id="67353"/>
    <lineage>
        <taxon>Bacteria</taxon>
        <taxon>Bacillati</taxon>
        <taxon>Actinomycetota</taxon>
        <taxon>Actinomycetes</taxon>
        <taxon>Kitasatosporales</taxon>
        <taxon>Streptomycetaceae</taxon>
        <taxon>Streptomyces</taxon>
    </lineage>
</organism>
<keyword evidence="9" id="KW-1185">Reference proteome</keyword>
<feature type="domain" description="ABC transmembrane type-2" evidence="7">
    <location>
        <begin position="64"/>
        <end position="302"/>
    </location>
</feature>
<evidence type="ECO:0000256" key="4">
    <source>
        <dbReference type="ARBA" id="ARBA00023136"/>
    </source>
</evidence>
<dbReference type="PANTHER" id="PTHR43229">
    <property type="entry name" value="NODULATION PROTEIN J"/>
    <property type="match status" value="1"/>
</dbReference>
<reference evidence="8 9" key="1">
    <citation type="submission" date="2024-03" db="EMBL/GenBank/DDBJ databases">
        <title>Whole genome sequencing of Streptomyces racemochromogenes, to identify antimicrobial biosynthetic gene clusters.</title>
        <authorList>
            <person name="Suryawanshi P."/>
            <person name="Krishnaraj P.U."/>
            <person name="Arun Y.P."/>
            <person name="Suryawanshi M.P."/>
            <person name="Rakshit O."/>
        </authorList>
    </citation>
    <scope>NUCLEOTIDE SEQUENCE [LARGE SCALE GENOMIC DNA]</scope>
    <source>
        <strain evidence="8 9">AUDT626</strain>
    </source>
</reference>
<dbReference type="EMBL" id="JBBDHD010000044">
    <property type="protein sequence ID" value="MFH7597058.1"/>
    <property type="molecule type" value="Genomic_DNA"/>
</dbReference>
<evidence type="ECO:0000313" key="9">
    <source>
        <dbReference type="Proteomes" id="UP001610631"/>
    </source>
</evidence>
<keyword evidence="5" id="KW-0046">Antibiotic resistance</keyword>
<evidence type="ECO:0000256" key="5">
    <source>
        <dbReference type="ARBA" id="ARBA00023251"/>
    </source>
</evidence>
<dbReference type="InterPro" id="IPR047817">
    <property type="entry name" value="ABC2_TM_bact-type"/>
</dbReference>
<comment type="similarity">
    <text evidence="6">Belongs to the ABC-2 integral membrane protein family.</text>
</comment>
<keyword evidence="6" id="KW-1003">Cell membrane</keyword>
<gene>
    <name evidence="8" type="ORF">WDV06_18435</name>
</gene>
<comment type="subcellular location">
    <subcellularLocation>
        <location evidence="6">Cell membrane</location>
        <topology evidence="6">Multi-pass membrane protein</topology>
    </subcellularLocation>
    <subcellularLocation>
        <location evidence="1">Membrane</location>
        <topology evidence="1">Multi-pass membrane protein</topology>
    </subcellularLocation>
</comment>
<feature type="transmembrane region" description="Helical" evidence="6">
    <location>
        <begin position="213"/>
        <end position="232"/>
    </location>
</feature>
<keyword evidence="2 6" id="KW-0812">Transmembrane</keyword>
<dbReference type="RefSeq" id="WP_395510851.1">
    <property type="nucleotide sequence ID" value="NZ_JBBDHD010000044.1"/>
</dbReference>
<name>A0ABW7PFF3_9ACTN</name>
<evidence type="ECO:0000256" key="2">
    <source>
        <dbReference type="ARBA" id="ARBA00022692"/>
    </source>
</evidence>
<dbReference type="PIRSF" id="PIRSF006648">
    <property type="entry name" value="DrrB"/>
    <property type="match status" value="1"/>
</dbReference>
<feature type="transmembrane region" description="Helical" evidence="6">
    <location>
        <begin position="143"/>
        <end position="168"/>
    </location>
</feature>
<feature type="transmembrane region" description="Helical" evidence="6">
    <location>
        <begin position="98"/>
        <end position="122"/>
    </location>
</feature>
<dbReference type="InterPro" id="IPR013525">
    <property type="entry name" value="ABC2_TM"/>
</dbReference>
<accession>A0ABW7PFF3</accession>
<dbReference type="PROSITE" id="PS51012">
    <property type="entry name" value="ABC_TM2"/>
    <property type="match status" value="1"/>
</dbReference>
<keyword evidence="6" id="KW-0813">Transport</keyword>
<dbReference type="PANTHER" id="PTHR43229:SF2">
    <property type="entry name" value="NODULATION PROTEIN J"/>
    <property type="match status" value="1"/>
</dbReference>
<evidence type="ECO:0000313" key="8">
    <source>
        <dbReference type="EMBL" id="MFH7597058.1"/>
    </source>
</evidence>
<evidence type="ECO:0000256" key="1">
    <source>
        <dbReference type="ARBA" id="ARBA00004141"/>
    </source>
</evidence>
<protein>
    <recommendedName>
        <fullName evidence="6">Transport permease protein</fullName>
    </recommendedName>
</protein>
<dbReference type="Pfam" id="PF01061">
    <property type="entry name" value="ABC2_membrane"/>
    <property type="match status" value="1"/>
</dbReference>
<dbReference type="InterPro" id="IPR051784">
    <property type="entry name" value="Nod_factor_ABC_transporter"/>
</dbReference>
<feature type="transmembrane region" description="Helical" evidence="6">
    <location>
        <begin position="66"/>
        <end position="86"/>
    </location>
</feature>
<keyword evidence="4 6" id="KW-0472">Membrane</keyword>
<dbReference type="InterPro" id="IPR000412">
    <property type="entry name" value="ABC_2_transport"/>
</dbReference>
<keyword evidence="3 6" id="KW-1133">Transmembrane helix</keyword>
<evidence type="ECO:0000259" key="7">
    <source>
        <dbReference type="PROSITE" id="PS51012"/>
    </source>
</evidence>
<sequence>MTPAPALQATAPAPAAAPATRAGATAAAKAPIGAVAARGPLPGVWRTGVLRARAELRVFFRNRTAVAMNMALPVVLMLLFGSVFTMKAGDHTVPMHDVVVAGVLASGVMSAAFGVLATGIALESGDGSLKRLRGTPFATGGYFLAKTVLVLVLALLQSVAVLALAVAVFDFPLPTTPGRWATLAWVFLLGSAATALMGIAVGSVITDRRTITAAVQFPFVLLQFVSGVYYSFSGLPDTVQHIGAVFPLKWMAQGMRAALLPDDMAALEPAHSWELGRVALVLGAWIVGGLLLCVAARTHRIRKDFR</sequence>
<comment type="caution">
    <text evidence="8">The sequence shown here is derived from an EMBL/GenBank/DDBJ whole genome shotgun (WGS) entry which is preliminary data.</text>
</comment>